<name>A0AC34Q3M8_9BILA</name>
<dbReference type="WBParaSite" id="JU765_v2.g12607.t1">
    <property type="protein sequence ID" value="JU765_v2.g12607.t1"/>
    <property type="gene ID" value="JU765_v2.g12607"/>
</dbReference>
<organism evidence="1 2">
    <name type="scientific">Panagrolaimus sp. JU765</name>
    <dbReference type="NCBI Taxonomy" id="591449"/>
    <lineage>
        <taxon>Eukaryota</taxon>
        <taxon>Metazoa</taxon>
        <taxon>Ecdysozoa</taxon>
        <taxon>Nematoda</taxon>
        <taxon>Chromadorea</taxon>
        <taxon>Rhabditida</taxon>
        <taxon>Tylenchina</taxon>
        <taxon>Panagrolaimomorpha</taxon>
        <taxon>Panagrolaimoidea</taxon>
        <taxon>Panagrolaimidae</taxon>
        <taxon>Panagrolaimus</taxon>
    </lineage>
</organism>
<accession>A0AC34Q3M8</accession>
<proteinExistence type="predicted"/>
<evidence type="ECO:0000313" key="1">
    <source>
        <dbReference type="Proteomes" id="UP000887576"/>
    </source>
</evidence>
<sequence>MKAILLFLVFVLVTIVVGQSTNCAGNELNSALRTQIVDRHNYYRTLLATGQSTIKGGAKASPAKNMYKLKYSCELETIAQNWANKCNFSHSPSNLRNAGENLFMMGIAGYDKSLSLKNAADLWWNELEKYGGITPTNVVLTIQNFNLGIGHWSQMAWGKTTTIGCGYKSCPTQRMSIVVCNYRTTGNYLNQNIYEIGKPCTSNGQCTTYPNSKCDLTTKLCSV</sequence>
<protein>
    <submittedName>
        <fullName evidence="2">SCP domain-containing protein</fullName>
    </submittedName>
</protein>
<reference evidence="2" key="1">
    <citation type="submission" date="2022-11" db="UniProtKB">
        <authorList>
            <consortium name="WormBaseParasite"/>
        </authorList>
    </citation>
    <scope>IDENTIFICATION</scope>
</reference>
<dbReference type="Proteomes" id="UP000887576">
    <property type="component" value="Unplaced"/>
</dbReference>
<evidence type="ECO:0000313" key="2">
    <source>
        <dbReference type="WBParaSite" id="JU765_v2.g12607.t1"/>
    </source>
</evidence>